<evidence type="ECO:0000256" key="3">
    <source>
        <dbReference type="ARBA" id="ARBA00022989"/>
    </source>
</evidence>
<evidence type="ECO:0000256" key="5">
    <source>
        <dbReference type="SAM" id="Phobius"/>
    </source>
</evidence>
<feature type="transmembrane region" description="Helical" evidence="5">
    <location>
        <begin position="101"/>
        <end position="125"/>
    </location>
</feature>
<protein>
    <submittedName>
        <fullName evidence="7">ABC transporter permease</fullName>
    </submittedName>
</protein>
<dbReference type="Proteomes" id="UP001589818">
    <property type="component" value="Unassembled WGS sequence"/>
</dbReference>
<keyword evidence="3 5" id="KW-1133">Transmembrane helix</keyword>
<evidence type="ECO:0000313" key="8">
    <source>
        <dbReference type="Proteomes" id="UP001589818"/>
    </source>
</evidence>
<keyword evidence="8" id="KW-1185">Reference proteome</keyword>
<dbReference type="InterPro" id="IPR051784">
    <property type="entry name" value="Nod_factor_ABC_transporter"/>
</dbReference>
<feature type="transmembrane region" description="Helical" evidence="5">
    <location>
        <begin position="169"/>
        <end position="189"/>
    </location>
</feature>
<feature type="transmembrane region" description="Helical" evidence="5">
    <location>
        <begin position="225"/>
        <end position="246"/>
    </location>
</feature>
<evidence type="ECO:0000256" key="1">
    <source>
        <dbReference type="ARBA" id="ARBA00004141"/>
    </source>
</evidence>
<dbReference type="EMBL" id="JBHLVF010000034">
    <property type="protein sequence ID" value="MFC0393802.1"/>
    <property type="molecule type" value="Genomic_DNA"/>
</dbReference>
<evidence type="ECO:0000259" key="6">
    <source>
        <dbReference type="Pfam" id="PF12698"/>
    </source>
</evidence>
<dbReference type="Pfam" id="PF12698">
    <property type="entry name" value="ABC2_membrane_3"/>
    <property type="match status" value="1"/>
</dbReference>
<gene>
    <name evidence="7" type="ORF">ACFFJ8_20835</name>
</gene>
<dbReference type="PIRSF" id="PIRSF006648">
    <property type="entry name" value="DrrB"/>
    <property type="match status" value="1"/>
</dbReference>
<keyword evidence="2 5" id="KW-0812">Transmembrane</keyword>
<name>A0ABV6JE16_9BACL</name>
<dbReference type="InterPro" id="IPR013525">
    <property type="entry name" value="ABC2_TM"/>
</dbReference>
<comment type="caution">
    <text evidence="7">The sequence shown here is derived from an EMBL/GenBank/DDBJ whole genome shotgun (WGS) entry which is preliminary data.</text>
</comment>
<feature type="transmembrane region" description="Helical" evidence="5">
    <location>
        <begin position="145"/>
        <end position="162"/>
    </location>
</feature>
<dbReference type="InterPro" id="IPR000412">
    <property type="entry name" value="ABC_2_transport"/>
</dbReference>
<feature type="transmembrane region" description="Helical" evidence="5">
    <location>
        <begin position="27"/>
        <end position="47"/>
    </location>
</feature>
<evidence type="ECO:0000256" key="2">
    <source>
        <dbReference type="ARBA" id="ARBA00022692"/>
    </source>
</evidence>
<feature type="domain" description="ABC-2 type transporter transmembrane" evidence="6">
    <location>
        <begin position="57"/>
        <end position="243"/>
    </location>
</feature>
<dbReference type="RefSeq" id="WP_204820529.1">
    <property type="nucleotide sequence ID" value="NZ_JANHOF010000013.1"/>
</dbReference>
<dbReference type="PANTHER" id="PTHR43229">
    <property type="entry name" value="NODULATION PROTEIN J"/>
    <property type="match status" value="1"/>
</dbReference>
<sequence>MDVSTTARATLAQIKAEILRTVRNKRFVIFSIIMPAAFYFIFTSTVGDNTQVGGTDWKAYYLMSMTTYGVIGASVTSLAVRIARERSQGWTRLMRITPLPGWAQITAKVAGQGLLNLCIILFMFLIGALVKDVNLTALQWIESGLWIWLGAFAFMSLGTLLGTIRNVEVVQVVGNMVYMAMSIVGGLWMPTATMPDLMQTIAKAMPTYQLGQGAWSIVGGGAIEWMGVGILAAYVVVFMILSTYIIRKQEAV</sequence>
<evidence type="ECO:0000256" key="4">
    <source>
        <dbReference type="ARBA" id="ARBA00023136"/>
    </source>
</evidence>
<reference evidence="7 8" key="1">
    <citation type="submission" date="2024-09" db="EMBL/GenBank/DDBJ databases">
        <authorList>
            <person name="Sun Q."/>
            <person name="Mori K."/>
        </authorList>
    </citation>
    <scope>NUCLEOTIDE SEQUENCE [LARGE SCALE GENOMIC DNA]</scope>
    <source>
        <strain evidence="7 8">CCM 4839</strain>
    </source>
</reference>
<dbReference type="PANTHER" id="PTHR43229:SF6">
    <property type="entry name" value="ABC-TYPE MULTIDRUG TRANSPORT SYSTEM, PERMEASE COMPONENT"/>
    <property type="match status" value="1"/>
</dbReference>
<proteinExistence type="predicted"/>
<feature type="transmembrane region" description="Helical" evidence="5">
    <location>
        <begin position="59"/>
        <end position="80"/>
    </location>
</feature>
<evidence type="ECO:0000313" key="7">
    <source>
        <dbReference type="EMBL" id="MFC0393802.1"/>
    </source>
</evidence>
<accession>A0ABV6JE16</accession>
<keyword evidence="4 5" id="KW-0472">Membrane</keyword>
<comment type="subcellular location">
    <subcellularLocation>
        <location evidence="1">Membrane</location>
        <topology evidence="1">Multi-pass membrane protein</topology>
    </subcellularLocation>
</comment>
<organism evidence="7 8">
    <name type="scientific">Paenibacillus mendelii</name>
    <dbReference type="NCBI Taxonomy" id="206163"/>
    <lineage>
        <taxon>Bacteria</taxon>
        <taxon>Bacillati</taxon>
        <taxon>Bacillota</taxon>
        <taxon>Bacilli</taxon>
        <taxon>Bacillales</taxon>
        <taxon>Paenibacillaceae</taxon>
        <taxon>Paenibacillus</taxon>
    </lineage>
</organism>